<dbReference type="Gene3D" id="1.20.120.160">
    <property type="entry name" value="HPT domain"/>
    <property type="match status" value="1"/>
</dbReference>
<keyword evidence="4" id="KW-1185">Reference proteome</keyword>
<evidence type="ECO:0000259" key="2">
    <source>
        <dbReference type="Pfam" id="PF01627"/>
    </source>
</evidence>
<dbReference type="Proteomes" id="UP000244069">
    <property type="component" value="Unassembled WGS sequence"/>
</dbReference>
<organism evidence="3 4">
    <name type="scientific">Allosediminivita pacifica</name>
    <dbReference type="NCBI Taxonomy" id="1267769"/>
    <lineage>
        <taxon>Bacteria</taxon>
        <taxon>Pseudomonadati</taxon>
        <taxon>Pseudomonadota</taxon>
        <taxon>Alphaproteobacteria</taxon>
        <taxon>Rhodobacterales</taxon>
        <taxon>Paracoccaceae</taxon>
        <taxon>Allosediminivita</taxon>
    </lineage>
</organism>
<evidence type="ECO:0000313" key="3">
    <source>
        <dbReference type="EMBL" id="PTX51437.1"/>
    </source>
</evidence>
<dbReference type="AlphaFoldDB" id="A0A2T6B5V4"/>
<comment type="caution">
    <text evidence="3">The sequence shown here is derived from an EMBL/GenBank/DDBJ whole genome shotgun (WGS) entry which is preliminary data.</text>
</comment>
<gene>
    <name evidence="3" type="ORF">C8N44_103181</name>
</gene>
<dbReference type="OrthoDB" id="7867809at2"/>
<evidence type="ECO:0000256" key="1">
    <source>
        <dbReference type="ARBA" id="ARBA00023012"/>
    </source>
</evidence>
<dbReference type="GO" id="GO:0000160">
    <property type="term" value="P:phosphorelay signal transduction system"/>
    <property type="evidence" value="ECO:0007669"/>
    <property type="project" value="UniProtKB-KW"/>
</dbReference>
<dbReference type="EMBL" id="QBKN01000003">
    <property type="protein sequence ID" value="PTX51437.1"/>
    <property type="molecule type" value="Genomic_DNA"/>
</dbReference>
<dbReference type="InterPro" id="IPR008207">
    <property type="entry name" value="Sig_transdc_His_kin_Hpt_dom"/>
</dbReference>
<reference evidence="3 4" key="1">
    <citation type="submission" date="2018-04" db="EMBL/GenBank/DDBJ databases">
        <title>Genomic Encyclopedia of Archaeal and Bacterial Type Strains, Phase II (KMG-II): from individual species to whole genera.</title>
        <authorList>
            <person name="Goeker M."/>
        </authorList>
    </citation>
    <scope>NUCLEOTIDE SEQUENCE [LARGE SCALE GENOMIC DNA]</scope>
    <source>
        <strain evidence="3 4">DSM 29329</strain>
    </source>
</reference>
<sequence length="111" mass="12423">MIVWDRVAELREEIGPEDFGEIVDLFVTEVSAAIEELHRTPPHPKAVEEQMHFLKGAALNLGFADLVAICREGEERAAAGDPFAVTAAQVRDSFERSRDEFLETLPRRFAA</sequence>
<dbReference type="Pfam" id="PF01627">
    <property type="entry name" value="Hpt"/>
    <property type="match status" value="1"/>
</dbReference>
<dbReference type="RefSeq" id="WP_107974822.1">
    <property type="nucleotide sequence ID" value="NZ_BMEZ01000003.1"/>
</dbReference>
<proteinExistence type="predicted"/>
<evidence type="ECO:0000313" key="4">
    <source>
        <dbReference type="Proteomes" id="UP000244069"/>
    </source>
</evidence>
<keyword evidence="1" id="KW-0902">Two-component regulatory system</keyword>
<name>A0A2T6B5V4_9RHOB</name>
<dbReference type="GO" id="GO:0004672">
    <property type="term" value="F:protein kinase activity"/>
    <property type="evidence" value="ECO:0007669"/>
    <property type="project" value="UniProtKB-ARBA"/>
</dbReference>
<feature type="domain" description="HPt" evidence="2">
    <location>
        <begin position="21"/>
        <end position="99"/>
    </location>
</feature>
<accession>A0A2T6B5V4</accession>
<dbReference type="InterPro" id="IPR036641">
    <property type="entry name" value="HPT_dom_sf"/>
</dbReference>
<dbReference type="SUPFAM" id="SSF47226">
    <property type="entry name" value="Histidine-containing phosphotransfer domain, HPT domain"/>
    <property type="match status" value="1"/>
</dbReference>
<protein>
    <submittedName>
        <fullName evidence="3">Hpt domain-containing protein</fullName>
    </submittedName>
</protein>